<dbReference type="EMBL" id="CP158296">
    <property type="protein sequence ID" value="XBV83294.1"/>
    <property type="molecule type" value="Genomic_DNA"/>
</dbReference>
<gene>
    <name evidence="2" type="ORF">ABOD76_00800</name>
</gene>
<name>A0AAU7U438_9DEIO</name>
<evidence type="ECO:0008006" key="3">
    <source>
        <dbReference type="Google" id="ProtNLM"/>
    </source>
</evidence>
<keyword evidence="2" id="KW-0614">Plasmid</keyword>
<sequence>MKHLAGVVALSLLVACAPPTGGGLTPSAPDDPLQITVQYEGFPNTAMNATTLEGVMVVTVTPPLAAPVADLSAVLWNSGEVDTVESYGPVTGDGHVMKRAFRFFAEAAPEGDTKTIHPVFHARGTLPDGTRFGGPTDRLTPGAPLAVTLIFH</sequence>
<dbReference type="KEGG" id="dsc:ABOD76_00800"/>
<dbReference type="AlphaFoldDB" id="A0AAU7U438"/>
<feature type="signal peptide" evidence="1">
    <location>
        <begin position="1"/>
        <end position="22"/>
    </location>
</feature>
<feature type="chain" id="PRO_5043986333" description="Lipoprotein" evidence="1">
    <location>
        <begin position="23"/>
        <end position="152"/>
    </location>
</feature>
<keyword evidence="1" id="KW-0732">Signal</keyword>
<evidence type="ECO:0000313" key="2">
    <source>
        <dbReference type="EMBL" id="XBV83294.1"/>
    </source>
</evidence>
<dbReference type="PROSITE" id="PS51257">
    <property type="entry name" value="PROKAR_LIPOPROTEIN"/>
    <property type="match status" value="1"/>
</dbReference>
<organism evidence="2">
    <name type="scientific">Deinococcus sonorensis KR-87</name>
    <dbReference type="NCBI Taxonomy" id="694439"/>
    <lineage>
        <taxon>Bacteria</taxon>
        <taxon>Thermotogati</taxon>
        <taxon>Deinococcota</taxon>
        <taxon>Deinococci</taxon>
        <taxon>Deinococcales</taxon>
        <taxon>Deinococcaceae</taxon>
        <taxon>Deinococcus</taxon>
    </lineage>
</organism>
<dbReference type="RefSeq" id="WP_350240689.1">
    <property type="nucleotide sequence ID" value="NZ_CP158296.1"/>
</dbReference>
<evidence type="ECO:0000256" key="1">
    <source>
        <dbReference type="SAM" id="SignalP"/>
    </source>
</evidence>
<geneLocation type="plasmid" evidence="2">
    <name>pDson04</name>
</geneLocation>
<protein>
    <recommendedName>
        <fullName evidence="3">Lipoprotein</fullName>
    </recommendedName>
</protein>
<accession>A0AAU7U438</accession>
<proteinExistence type="predicted"/>
<reference evidence="2" key="1">
    <citation type="submission" date="2024-06" db="EMBL/GenBank/DDBJ databases">
        <title>Draft Genome Sequence of Deinococcus sonorensis Type Strain KR-87, a Biofilm Producing Representative of the Genus Deinococcus.</title>
        <authorList>
            <person name="Boren L.S."/>
            <person name="Grosso R.A."/>
            <person name="Hugenberg-Cox A.N."/>
            <person name="Hill J.T.E."/>
            <person name="Albert C.M."/>
            <person name="Tuohy J.M."/>
        </authorList>
    </citation>
    <scope>NUCLEOTIDE SEQUENCE</scope>
    <source>
        <strain evidence="2">KR-87</strain>
        <plasmid evidence="2">pDson04</plasmid>
    </source>
</reference>